<evidence type="ECO:0000256" key="2">
    <source>
        <dbReference type="ARBA" id="ARBA00008343"/>
    </source>
</evidence>
<dbReference type="EMBL" id="FOOK01000025">
    <property type="protein sequence ID" value="SFG30101.1"/>
    <property type="molecule type" value="Genomic_DNA"/>
</dbReference>
<sequence>MRLKKKDKIGQRLSKRTGVLGQRSGEAVEKSGEERLDSEVVDAFRTKLLSWYDKNKRDLPWRRERDPYKIWVSEVMLQQTRVDTVIPYYERFMQRFPTLKDLASASEEEVIKAWEGLGYYSRVRNLHAAVREVVASYGGKVPDDREVMGRLKGVGPYTVGAVLSIAYNRRVPAVDGNVMRVFSRLFAIEEDITRAATRRRMEALAMELIPEDRPGDFNQALMELGALVCSPSSPACDRCPLVRECRAYAQGRVRDFPVKRKGKAPQPVSVVFGWVVDGDGRMLLARRPDQGLLAGMWGLPTVERGKDDSPRETLGRYFQKKGFPIEPGPVLGQVEHVFSHRRWRAVVVSGRAADPTRPLPPGWRWVAEEELDFLALPKVYEKALSIIKDPVQLELSLET</sequence>
<dbReference type="SMART" id="SM00478">
    <property type="entry name" value="ENDO3c"/>
    <property type="match status" value="1"/>
</dbReference>
<dbReference type="FunFam" id="1.10.1670.10:FF:000002">
    <property type="entry name" value="Adenine DNA glycosylase"/>
    <property type="match status" value="1"/>
</dbReference>
<evidence type="ECO:0000256" key="7">
    <source>
        <dbReference type="ARBA" id="ARBA00022763"/>
    </source>
</evidence>
<keyword evidence="5" id="KW-0004">4Fe-4S</keyword>
<dbReference type="InterPro" id="IPR029119">
    <property type="entry name" value="MutY_C"/>
</dbReference>
<evidence type="ECO:0000256" key="9">
    <source>
        <dbReference type="ARBA" id="ARBA00023004"/>
    </source>
</evidence>
<keyword evidence="10" id="KW-0411">Iron-sulfur</keyword>
<dbReference type="NCBIfam" id="TIGR01084">
    <property type="entry name" value="mutY"/>
    <property type="match status" value="1"/>
</dbReference>
<evidence type="ECO:0000256" key="10">
    <source>
        <dbReference type="ARBA" id="ARBA00023014"/>
    </source>
</evidence>
<dbReference type="Pfam" id="PF00730">
    <property type="entry name" value="HhH-GPD"/>
    <property type="match status" value="1"/>
</dbReference>
<dbReference type="InterPro" id="IPR011257">
    <property type="entry name" value="DNA_glycosylase"/>
</dbReference>
<gene>
    <name evidence="18" type="ORF">SAMN04488025_12527</name>
</gene>
<dbReference type="GO" id="GO:0000701">
    <property type="term" value="F:purine-specific mismatch base pair DNA N-glycosylase activity"/>
    <property type="evidence" value="ECO:0007669"/>
    <property type="project" value="UniProtKB-EC"/>
</dbReference>
<organism evidence="18 19">
    <name type="scientific">Planifilum fulgidum</name>
    <dbReference type="NCBI Taxonomy" id="201973"/>
    <lineage>
        <taxon>Bacteria</taxon>
        <taxon>Bacillati</taxon>
        <taxon>Bacillota</taxon>
        <taxon>Bacilli</taxon>
        <taxon>Bacillales</taxon>
        <taxon>Thermoactinomycetaceae</taxon>
        <taxon>Planifilum</taxon>
    </lineage>
</organism>
<evidence type="ECO:0000256" key="4">
    <source>
        <dbReference type="ARBA" id="ARBA00022023"/>
    </source>
</evidence>
<dbReference type="AlphaFoldDB" id="A0A1I2QWS3"/>
<dbReference type="GO" id="GO:0006298">
    <property type="term" value="P:mismatch repair"/>
    <property type="evidence" value="ECO:0007669"/>
    <property type="project" value="TreeGrafter"/>
</dbReference>
<dbReference type="GO" id="GO:0051539">
    <property type="term" value="F:4 iron, 4 sulfur cluster binding"/>
    <property type="evidence" value="ECO:0007669"/>
    <property type="project" value="UniProtKB-UniRule"/>
</dbReference>
<reference evidence="19" key="1">
    <citation type="submission" date="2016-10" db="EMBL/GenBank/DDBJ databases">
        <authorList>
            <person name="Varghese N."/>
            <person name="Submissions S."/>
        </authorList>
    </citation>
    <scope>NUCLEOTIDE SEQUENCE [LARGE SCALE GENOMIC DNA]</scope>
    <source>
        <strain evidence="19">DSM 44945</strain>
    </source>
</reference>
<dbReference type="FunFam" id="1.10.340.30:FF:000010">
    <property type="entry name" value="Adenine DNA glycosylase"/>
    <property type="match status" value="1"/>
</dbReference>
<keyword evidence="12" id="KW-0234">DNA repair</keyword>
<evidence type="ECO:0000256" key="5">
    <source>
        <dbReference type="ARBA" id="ARBA00022485"/>
    </source>
</evidence>
<dbReference type="EC" id="3.2.2.31" evidence="3 15"/>
<feature type="domain" description="HhH-GPD" evidence="17">
    <location>
        <begin position="76"/>
        <end position="227"/>
    </location>
</feature>
<dbReference type="GO" id="GO:0035485">
    <property type="term" value="F:adenine/guanine mispair binding"/>
    <property type="evidence" value="ECO:0007669"/>
    <property type="project" value="TreeGrafter"/>
</dbReference>
<dbReference type="Gene3D" id="1.10.340.30">
    <property type="entry name" value="Hypothetical protein, domain 2"/>
    <property type="match status" value="1"/>
</dbReference>
<keyword evidence="11" id="KW-0238">DNA-binding</keyword>
<dbReference type="InterPro" id="IPR044298">
    <property type="entry name" value="MIG/MutY"/>
</dbReference>
<dbReference type="InterPro" id="IPR005760">
    <property type="entry name" value="A/G_AdeGlyc_MutY"/>
</dbReference>
<dbReference type="InterPro" id="IPR004035">
    <property type="entry name" value="Endouclease-III_FeS-bd_BS"/>
</dbReference>
<keyword evidence="13 15" id="KW-0326">Glycosidase</keyword>
<comment type="function">
    <text evidence="15">Adenine glycosylase active on G-A mispairs.</text>
</comment>
<dbReference type="Proteomes" id="UP000198661">
    <property type="component" value="Unassembled WGS sequence"/>
</dbReference>
<dbReference type="InterPro" id="IPR015797">
    <property type="entry name" value="NUDIX_hydrolase-like_dom_sf"/>
</dbReference>
<dbReference type="InterPro" id="IPR023170">
    <property type="entry name" value="HhH_base_excis_C"/>
</dbReference>
<evidence type="ECO:0000256" key="6">
    <source>
        <dbReference type="ARBA" id="ARBA00022723"/>
    </source>
</evidence>
<evidence type="ECO:0000256" key="13">
    <source>
        <dbReference type="ARBA" id="ARBA00023295"/>
    </source>
</evidence>
<dbReference type="SUPFAM" id="SSF48150">
    <property type="entry name" value="DNA-glycosylase"/>
    <property type="match status" value="1"/>
</dbReference>
<dbReference type="STRING" id="201973.SAMN04488025_12527"/>
<comment type="function">
    <text evidence="14">Base excision repair (BER) glycosylase that initiates repair of A:oxoG to C:G by removing the inappropriately paired adenine base from the DNA backbone, generating an abasic site product. 8-oxoguanine (oxoG) is a genotoxic DNA lesion resulting from oxidation of guanine; this residue is misread by replicative DNA polymerases, that insert adenine instead of cytosine opposite the oxidized damaged base. Shows a powerful dicrimination of A versus C, since it does not cleave cytosine in oxoG:C pairs. May also be able to remove adenine from A:G mispairs, although this activity may not be physiologically relevant.</text>
</comment>
<name>A0A1I2QWS3_9BACL</name>
<evidence type="ECO:0000256" key="11">
    <source>
        <dbReference type="ARBA" id="ARBA00023125"/>
    </source>
</evidence>
<evidence type="ECO:0000256" key="8">
    <source>
        <dbReference type="ARBA" id="ARBA00022801"/>
    </source>
</evidence>
<dbReference type="PROSITE" id="PS00764">
    <property type="entry name" value="ENDONUCLEASE_III_1"/>
    <property type="match status" value="1"/>
</dbReference>
<dbReference type="Pfam" id="PF14815">
    <property type="entry name" value="NUDIX_4"/>
    <property type="match status" value="1"/>
</dbReference>
<evidence type="ECO:0000256" key="1">
    <source>
        <dbReference type="ARBA" id="ARBA00000843"/>
    </source>
</evidence>
<keyword evidence="19" id="KW-1185">Reference proteome</keyword>
<evidence type="ECO:0000313" key="18">
    <source>
        <dbReference type="EMBL" id="SFG30101.1"/>
    </source>
</evidence>
<dbReference type="Gene3D" id="3.90.79.10">
    <property type="entry name" value="Nucleoside Triphosphate Pyrophosphohydrolase"/>
    <property type="match status" value="1"/>
</dbReference>
<dbReference type="SUPFAM" id="SSF55811">
    <property type="entry name" value="Nudix"/>
    <property type="match status" value="1"/>
</dbReference>
<dbReference type="InterPro" id="IPR003265">
    <property type="entry name" value="HhH-GPD_domain"/>
</dbReference>
<dbReference type="OrthoDB" id="9802365at2"/>
<evidence type="ECO:0000256" key="3">
    <source>
        <dbReference type="ARBA" id="ARBA00012045"/>
    </source>
</evidence>
<evidence type="ECO:0000256" key="14">
    <source>
        <dbReference type="ARBA" id="ARBA00058550"/>
    </source>
</evidence>
<evidence type="ECO:0000259" key="17">
    <source>
        <dbReference type="SMART" id="SM00478"/>
    </source>
</evidence>
<keyword evidence="7 15" id="KW-0227">DNA damage</keyword>
<dbReference type="GO" id="GO:0006284">
    <property type="term" value="P:base-excision repair"/>
    <property type="evidence" value="ECO:0007669"/>
    <property type="project" value="UniProtKB-UniRule"/>
</dbReference>
<keyword evidence="9 15" id="KW-0408">Iron</keyword>
<dbReference type="RefSeq" id="WP_092039696.1">
    <property type="nucleotide sequence ID" value="NZ_FOOK01000025.1"/>
</dbReference>
<evidence type="ECO:0000256" key="16">
    <source>
        <dbReference type="SAM" id="MobiDB-lite"/>
    </source>
</evidence>
<comment type="catalytic activity">
    <reaction evidence="1 15">
        <text>Hydrolyzes free adenine bases from 7,8-dihydro-8-oxoguanine:adenine mismatched double-stranded DNA, leaving an apurinic site.</text>
        <dbReference type="EC" id="3.2.2.31"/>
    </reaction>
</comment>
<proteinExistence type="inferred from homology"/>
<comment type="similarity">
    <text evidence="2 15">Belongs to the Nth/MutY family.</text>
</comment>
<dbReference type="GO" id="GO:0032357">
    <property type="term" value="F:oxidized purine DNA binding"/>
    <property type="evidence" value="ECO:0007669"/>
    <property type="project" value="TreeGrafter"/>
</dbReference>
<dbReference type="GO" id="GO:0046872">
    <property type="term" value="F:metal ion binding"/>
    <property type="evidence" value="ECO:0007669"/>
    <property type="project" value="UniProtKB-UniRule"/>
</dbReference>
<accession>A0A1I2QWS3</accession>
<feature type="region of interest" description="Disordered" evidence="16">
    <location>
        <begin position="1"/>
        <end position="32"/>
    </location>
</feature>
<dbReference type="CDD" id="cd03431">
    <property type="entry name" value="NUDIX_DNA_Glycosylase_C-MutY"/>
    <property type="match status" value="1"/>
</dbReference>
<evidence type="ECO:0000256" key="15">
    <source>
        <dbReference type="RuleBase" id="RU365096"/>
    </source>
</evidence>
<protein>
    <recommendedName>
        <fullName evidence="4 15">Adenine DNA glycosylase</fullName>
        <ecNumber evidence="3 15">3.2.2.31</ecNumber>
    </recommendedName>
</protein>
<dbReference type="GO" id="GO:0034039">
    <property type="term" value="F:8-oxo-7,8-dihydroguanine DNA N-glycosylase activity"/>
    <property type="evidence" value="ECO:0007669"/>
    <property type="project" value="TreeGrafter"/>
</dbReference>
<evidence type="ECO:0000313" key="19">
    <source>
        <dbReference type="Proteomes" id="UP000198661"/>
    </source>
</evidence>
<keyword evidence="8" id="KW-0378">Hydrolase</keyword>
<dbReference type="PANTHER" id="PTHR42944:SF1">
    <property type="entry name" value="ADENINE DNA GLYCOSYLASE"/>
    <property type="match status" value="1"/>
</dbReference>
<dbReference type="PANTHER" id="PTHR42944">
    <property type="entry name" value="ADENINE DNA GLYCOSYLASE"/>
    <property type="match status" value="1"/>
</dbReference>
<comment type="cofactor">
    <cofactor evidence="15">
        <name>[4Fe-4S] cluster</name>
        <dbReference type="ChEBI" id="CHEBI:49883"/>
    </cofactor>
    <text evidence="15">Binds 1 [4Fe-4S] cluster.</text>
</comment>
<dbReference type="CDD" id="cd00056">
    <property type="entry name" value="ENDO3c"/>
    <property type="match status" value="1"/>
</dbReference>
<dbReference type="Gene3D" id="1.10.1670.10">
    <property type="entry name" value="Helix-hairpin-Helix base-excision DNA repair enzymes (C-terminal)"/>
    <property type="match status" value="1"/>
</dbReference>
<keyword evidence="6" id="KW-0479">Metal-binding</keyword>
<evidence type="ECO:0000256" key="12">
    <source>
        <dbReference type="ARBA" id="ARBA00023204"/>
    </source>
</evidence>